<accession>A0AA88E972</accession>
<keyword evidence="3" id="KW-1185">Reference proteome</keyword>
<gene>
    <name evidence="2" type="ORF">TIFTF001_039448</name>
</gene>
<organism evidence="2 3">
    <name type="scientific">Ficus carica</name>
    <name type="common">Common fig</name>
    <dbReference type="NCBI Taxonomy" id="3494"/>
    <lineage>
        <taxon>Eukaryota</taxon>
        <taxon>Viridiplantae</taxon>
        <taxon>Streptophyta</taxon>
        <taxon>Embryophyta</taxon>
        <taxon>Tracheophyta</taxon>
        <taxon>Spermatophyta</taxon>
        <taxon>Magnoliopsida</taxon>
        <taxon>eudicotyledons</taxon>
        <taxon>Gunneridae</taxon>
        <taxon>Pentapetalae</taxon>
        <taxon>rosids</taxon>
        <taxon>fabids</taxon>
        <taxon>Rosales</taxon>
        <taxon>Moraceae</taxon>
        <taxon>Ficeae</taxon>
        <taxon>Ficus</taxon>
    </lineage>
</organism>
<name>A0AA88E972_FICCA</name>
<proteinExistence type="predicted"/>
<feature type="compositionally biased region" description="Low complexity" evidence="1">
    <location>
        <begin position="61"/>
        <end position="72"/>
    </location>
</feature>
<dbReference type="AlphaFoldDB" id="A0AA88E972"/>
<dbReference type="EMBL" id="BTGU01001137">
    <property type="protein sequence ID" value="GMN70407.1"/>
    <property type="molecule type" value="Genomic_DNA"/>
</dbReference>
<evidence type="ECO:0000313" key="3">
    <source>
        <dbReference type="Proteomes" id="UP001187192"/>
    </source>
</evidence>
<dbReference type="Proteomes" id="UP001187192">
    <property type="component" value="Unassembled WGS sequence"/>
</dbReference>
<reference evidence="2" key="1">
    <citation type="submission" date="2023-07" db="EMBL/GenBank/DDBJ databases">
        <title>draft genome sequence of fig (Ficus carica).</title>
        <authorList>
            <person name="Takahashi T."/>
            <person name="Nishimura K."/>
        </authorList>
    </citation>
    <scope>NUCLEOTIDE SEQUENCE</scope>
</reference>
<feature type="region of interest" description="Disordered" evidence="1">
    <location>
        <begin position="61"/>
        <end position="80"/>
    </location>
</feature>
<evidence type="ECO:0000256" key="1">
    <source>
        <dbReference type="SAM" id="MobiDB-lite"/>
    </source>
</evidence>
<evidence type="ECO:0000313" key="2">
    <source>
        <dbReference type="EMBL" id="GMN70407.1"/>
    </source>
</evidence>
<protein>
    <submittedName>
        <fullName evidence="2">Uncharacterized protein</fullName>
    </submittedName>
</protein>
<comment type="caution">
    <text evidence="2">The sequence shown here is derived from an EMBL/GenBank/DDBJ whole genome shotgun (WGS) entry which is preliminary data.</text>
</comment>
<sequence>MSSLTGFKTIGGNNGEGVFRLYKTISAYRVINHVALTVCTGTSPIYCSGTTVSTLVATSSDTSSSVATSPSTPNERYTETNDMFYSDSECNSGNEELSDNEIEKAYEKIYFKWVQLCKLNKKLEDHVIESVNERDSLKKAVVNYEIQVTEKDKKL</sequence>